<dbReference type="EMBL" id="JALNTZ010000010">
    <property type="protein sequence ID" value="KAJ3640185.1"/>
    <property type="molecule type" value="Genomic_DNA"/>
</dbReference>
<accession>A0AA38HLZ0</accession>
<reference evidence="1" key="1">
    <citation type="journal article" date="2023" name="G3 (Bethesda)">
        <title>Whole genome assemblies of Zophobas morio and Tenebrio molitor.</title>
        <authorList>
            <person name="Kaur S."/>
            <person name="Stinson S.A."/>
            <person name="diCenzo G.C."/>
        </authorList>
    </citation>
    <scope>NUCLEOTIDE SEQUENCE</scope>
    <source>
        <strain evidence="1">QUZm001</strain>
    </source>
</reference>
<keyword evidence="2" id="KW-1185">Reference proteome</keyword>
<proteinExistence type="predicted"/>
<gene>
    <name evidence="1" type="ORF">Zmor_003500</name>
</gene>
<evidence type="ECO:0000313" key="2">
    <source>
        <dbReference type="Proteomes" id="UP001168821"/>
    </source>
</evidence>
<evidence type="ECO:0000313" key="1">
    <source>
        <dbReference type="EMBL" id="KAJ3640185.1"/>
    </source>
</evidence>
<name>A0AA38HLZ0_9CUCU</name>
<dbReference type="Proteomes" id="UP001168821">
    <property type="component" value="Unassembled WGS sequence"/>
</dbReference>
<dbReference type="AlphaFoldDB" id="A0AA38HLZ0"/>
<organism evidence="1 2">
    <name type="scientific">Zophobas morio</name>
    <dbReference type="NCBI Taxonomy" id="2755281"/>
    <lineage>
        <taxon>Eukaryota</taxon>
        <taxon>Metazoa</taxon>
        <taxon>Ecdysozoa</taxon>
        <taxon>Arthropoda</taxon>
        <taxon>Hexapoda</taxon>
        <taxon>Insecta</taxon>
        <taxon>Pterygota</taxon>
        <taxon>Neoptera</taxon>
        <taxon>Endopterygota</taxon>
        <taxon>Coleoptera</taxon>
        <taxon>Polyphaga</taxon>
        <taxon>Cucujiformia</taxon>
        <taxon>Tenebrionidae</taxon>
        <taxon>Zophobas</taxon>
    </lineage>
</organism>
<comment type="caution">
    <text evidence="1">The sequence shown here is derived from an EMBL/GenBank/DDBJ whole genome shotgun (WGS) entry which is preliminary data.</text>
</comment>
<sequence length="102" mass="11370">MAFFARGGSGKKVTYAVSAGLCPRMERRLNYNNCFMPRVTRRVEGVAKFGVSSRLVHTSQKFSGEIPVLPFVDKVKAALLTCFNMVIILTYKTSSTFLVIDK</sequence>
<protein>
    <submittedName>
        <fullName evidence="1">Uncharacterized protein</fullName>
    </submittedName>
</protein>